<keyword evidence="2" id="KW-0677">Repeat</keyword>
<dbReference type="AlphaFoldDB" id="A0A670ZDM3"/>
<reference evidence="3" key="2">
    <citation type="submission" date="2025-09" db="UniProtKB">
        <authorList>
            <consortium name="Ensembl"/>
        </authorList>
    </citation>
    <scope>IDENTIFICATION</scope>
</reference>
<name>A0A670ZDM3_PSETE</name>
<keyword evidence="4" id="KW-1185">Reference proteome</keyword>
<dbReference type="Proteomes" id="UP000472273">
    <property type="component" value="Unplaced"/>
</dbReference>
<evidence type="ECO:0000313" key="3">
    <source>
        <dbReference type="Ensembl" id="ENSPTXP00000021910.1"/>
    </source>
</evidence>
<dbReference type="SUPFAM" id="SSF52047">
    <property type="entry name" value="RNI-like"/>
    <property type="match status" value="1"/>
</dbReference>
<dbReference type="InterPro" id="IPR051261">
    <property type="entry name" value="NLR"/>
</dbReference>
<evidence type="ECO:0008006" key="5">
    <source>
        <dbReference type="Google" id="ProtNLM"/>
    </source>
</evidence>
<evidence type="ECO:0000313" key="4">
    <source>
        <dbReference type="Proteomes" id="UP000472273"/>
    </source>
</evidence>
<organism evidence="3 4">
    <name type="scientific">Pseudonaja textilis</name>
    <name type="common">Eastern brown snake</name>
    <dbReference type="NCBI Taxonomy" id="8673"/>
    <lineage>
        <taxon>Eukaryota</taxon>
        <taxon>Metazoa</taxon>
        <taxon>Chordata</taxon>
        <taxon>Craniata</taxon>
        <taxon>Vertebrata</taxon>
        <taxon>Euteleostomi</taxon>
        <taxon>Lepidosauria</taxon>
        <taxon>Squamata</taxon>
        <taxon>Bifurcata</taxon>
        <taxon>Unidentata</taxon>
        <taxon>Episquamata</taxon>
        <taxon>Toxicofera</taxon>
        <taxon>Serpentes</taxon>
        <taxon>Colubroidea</taxon>
        <taxon>Elapidae</taxon>
        <taxon>Hydrophiinae</taxon>
        <taxon>Pseudonaja</taxon>
    </lineage>
</organism>
<evidence type="ECO:0000256" key="1">
    <source>
        <dbReference type="ARBA" id="ARBA00022614"/>
    </source>
</evidence>
<dbReference type="GeneTree" id="ENSGT00940000160873"/>
<dbReference type="InterPro" id="IPR032675">
    <property type="entry name" value="LRR_dom_sf"/>
</dbReference>
<evidence type="ECO:0000256" key="2">
    <source>
        <dbReference type="ARBA" id="ARBA00022737"/>
    </source>
</evidence>
<protein>
    <recommendedName>
        <fullName evidence="5">NACHT LRR and PYD domain-containing protein</fullName>
    </recommendedName>
</protein>
<accession>A0A670ZDM3</accession>
<sequence>MSLRNLDDKAMEVLCEGLKHPECAIETLSGEILTESSSRHLAEVHRKNQRLNRLYLSLKNPDDKAMEVLCEGLKHPECAIKTGSSVALHNHIPFNCYKNTFLLVFHKIIVIFLAILHRLSGEILTESSSRHLAEVLRKNQRLNVLYLSFENPDDKAMEVLCEGLNHPECAIKTLIFTTPFCDGYYSINISRRGSSVALHNHIPFNCYKNTFLLVFHKIIVIFLAILHRLSGEILTKSCSRHLAEVLRKNQRLNVLYLSLKNPDDKAMEVLCEGLNHPECAIKTLQGSTVALHYHIRFNCYQNTFLLVFHKIVVIFVGIPHRLSGEILTESCSSVALHNHIPFNCYKNTFLLVFHEVVLLFLAILHRLSGEILTKSSSRHLAEVLRKKQRLNVLYLSLKNPDDKAMEVLCEGLKHPECAIKTLQ</sequence>
<dbReference type="PANTHER" id="PTHR24106">
    <property type="entry name" value="NACHT, LRR AND CARD DOMAINS-CONTAINING"/>
    <property type="match status" value="1"/>
</dbReference>
<dbReference type="Ensembl" id="ENSPTXT00000022582.1">
    <property type="protein sequence ID" value="ENSPTXP00000021910.1"/>
    <property type="gene ID" value="ENSPTXG00000015152.1"/>
</dbReference>
<keyword evidence="1" id="KW-0433">Leucine-rich repeat</keyword>
<dbReference type="Gene3D" id="3.80.10.10">
    <property type="entry name" value="Ribonuclease Inhibitor"/>
    <property type="match status" value="3"/>
</dbReference>
<proteinExistence type="predicted"/>
<reference evidence="3" key="1">
    <citation type="submission" date="2025-08" db="UniProtKB">
        <authorList>
            <consortium name="Ensembl"/>
        </authorList>
    </citation>
    <scope>IDENTIFICATION</scope>
</reference>